<dbReference type="InterPro" id="IPR020846">
    <property type="entry name" value="MFS_dom"/>
</dbReference>
<feature type="domain" description="Major facilitator superfamily (MFS) profile" evidence="7">
    <location>
        <begin position="16"/>
        <end position="422"/>
    </location>
</feature>
<feature type="transmembrane region" description="Helical" evidence="6">
    <location>
        <begin position="168"/>
        <end position="191"/>
    </location>
</feature>
<feature type="transmembrane region" description="Helical" evidence="6">
    <location>
        <begin position="231"/>
        <end position="251"/>
    </location>
</feature>
<feature type="transmembrane region" description="Helical" evidence="6">
    <location>
        <begin position="356"/>
        <end position="378"/>
    </location>
</feature>
<evidence type="ECO:0000256" key="2">
    <source>
        <dbReference type="ARBA" id="ARBA00022475"/>
    </source>
</evidence>
<dbReference type="PROSITE" id="PS50850">
    <property type="entry name" value="MFS"/>
    <property type="match status" value="1"/>
</dbReference>
<feature type="transmembrane region" description="Helical" evidence="6">
    <location>
        <begin position="323"/>
        <end position="344"/>
    </location>
</feature>
<evidence type="ECO:0000256" key="4">
    <source>
        <dbReference type="ARBA" id="ARBA00022989"/>
    </source>
</evidence>
<evidence type="ECO:0000313" key="8">
    <source>
        <dbReference type="EMBL" id="MFD2840082.1"/>
    </source>
</evidence>
<dbReference type="Gene3D" id="1.20.1250.20">
    <property type="entry name" value="MFS general substrate transporter like domains"/>
    <property type="match status" value="2"/>
</dbReference>
<evidence type="ECO:0000256" key="5">
    <source>
        <dbReference type="ARBA" id="ARBA00023136"/>
    </source>
</evidence>
<feature type="transmembrane region" description="Helical" evidence="6">
    <location>
        <begin position="81"/>
        <end position="100"/>
    </location>
</feature>
<keyword evidence="9" id="KW-1185">Reference proteome</keyword>
<evidence type="ECO:0000256" key="3">
    <source>
        <dbReference type="ARBA" id="ARBA00022692"/>
    </source>
</evidence>
<keyword evidence="2" id="KW-1003">Cell membrane</keyword>
<comment type="subcellular location">
    <subcellularLocation>
        <location evidence="1">Cell membrane</location>
        <topology evidence="1">Multi-pass membrane protein</topology>
    </subcellularLocation>
</comment>
<keyword evidence="3 6" id="KW-0812">Transmembrane</keyword>
<evidence type="ECO:0000256" key="6">
    <source>
        <dbReference type="SAM" id="Phobius"/>
    </source>
</evidence>
<accession>A0ABW5XD90</accession>
<dbReference type="InterPro" id="IPR011701">
    <property type="entry name" value="MFS"/>
</dbReference>
<evidence type="ECO:0000259" key="7">
    <source>
        <dbReference type="PROSITE" id="PS50850"/>
    </source>
</evidence>
<feature type="transmembrane region" description="Helical" evidence="6">
    <location>
        <begin position="52"/>
        <end position="74"/>
    </location>
</feature>
<feature type="transmembrane region" description="Helical" evidence="6">
    <location>
        <begin position="398"/>
        <end position="417"/>
    </location>
</feature>
<dbReference type="SUPFAM" id="SSF103473">
    <property type="entry name" value="MFS general substrate transporter"/>
    <property type="match status" value="1"/>
</dbReference>
<comment type="caution">
    <text evidence="8">The sequence shown here is derived from an EMBL/GenBank/DDBJ whole genome shotgun (WGS) entry which is preliminary data.</text>
</comment>
<keyword evidence="4 6" id="KW-1133">Transmembrane helix</keyword>
<proteinExistence type="predicted"/>
<dbReference type="InterPro" id="IPR050189">
    <property type="entry name" value="MFS_Efflux_Transporters"/>
</dbReference>
<name>A0ABW5XD90_9MICO</name>
<evidence type="ECO:0000256" key="1">
    <source>
        <dbReference type="ARBA" id="ARBA00004651"/>
    </source>
</evidence>
<dbReference type="Pfam" id="PF07690">
    <property type="entry name" value="MFS_1"/>
    <property type="match status" value="1"/>
</dbReference>
<sequence length="445" mass="47447">MQSRTAPYSPQRAYTIWIAGLIAYIVAVVHRTSLGVTGLEAASHFGTTASQLALFTVTQLVVYSAAQIPVGVLLDRYGARRLIATGALMMAVGQLGMAFAESIPVALGARVLIGAGDATTFVSVLRLIAAWFPPMRAPVLGQITGQIAQAGQIISAVPFVYFLHKTTWTTAFAALGILGVIASVWAFYAIVDQPQSAPGGAAKVRIRPIDRVPHDPTSKPLAGALRTAGSWLGFWTHMVTAFSFNVFVFLWGKPFLILGQGLSEQQVSLVFTIMTSAGIFAGPLFGLFCARHPLRRTWLVFTVAIAVAAAWSVLLLPSTPRPFIVIVIATFVIATGGPASLVGLDFARTSNPTSRLGVGSGIANMGGFVGGFVCIMAIGVVLDIVRPTGAYTLNDFRMAFSVMLVPLVVGLIGVAWSKRGTRREYARRGIVVPPARDAWRTYRKK</sequence>
<feature type="transmembrane region" description="Helical" evidence="6">
    <location>
        <begin position="297"/>
        <end position="317"/>
    </location>
</feature>
<dbReference type="InterPro" id="IPR036259">
    <property type="entry name" value="MFS_trans_sf"/>
</dbReference>
<dbReference type="PANTHER" id="PTHR43124">
    <property type="entry name" value="PURINE EFFLUX PUMP PBUE"/>
    <property type="match status" value="1"/>
</dbReference>
<feature type="transmembrane region" description="Helical" evidence="6">
    <location>
        <begin position="12"/>
        <end position="32"/>
    </location>
</feature>
<dbReference type="RefSeq" id="WP_377465740.1">
    <property type="nucleotide sequence ID" value="NZ_JBHUOP010000002.1"/>
</dbReference>
<dbReference type="Proteomes" id="UP001597391">
    <property type="component" value="Unassembled WGS sequence"/>
</dbReference>
<feature type="transmembrane region" description="Helical" evidence="6">
    <location>
        <begin position="271"/>
        <end position="290"/>
    </location>
</feature>
<dbReference type="CDD" id="cd06174">
    <property type="entry name" value="MFS"/>
    <property type="match status" value="1"/>
</dbReference>
<dbReference type="PANTHER" id="PTHR43124:SF3">
    <property type="entry name" value="CHLORAMPHENICOL EFFLUX PUMP RV0191"/>
    <property type="match status" value="1"/>
</dbReference>
<evidence type="ECO:0000313" key="9">
    <source>
        <dbReference type="Proteomes" id="UP001597391"/>
    </source>
</evidence>
<dbReference type="EMBL" id="JBHUOP010000002">
    <property type="protein sequence ID" value="MFD2840082.1"/>
    <property type="molecule type" value="Genomic_DNA"/>
</dbReference>
<gene>
    <name evidence="8" type="ORF">ACFSYH_05805</name>
</gene>
<organism evidence="8 9">
    <name type="scientific">Populibacterium corticicola</name>
    <dbReference type="NCBI Taxonomy" id="1812826"/>
    <lineage>
        <taxon>Bacteria</taxon>
        <taxon>Bacillati</taxon>
        <taxon>Actinomycetota</taxon>
        <taxon>Actinomycetes</taxon>
        <taxon>Micrococcales</taxon>
        <taxon>Jonesiaceae</taxon>
        <taxon>Populibacterium</taxon>
    </lineage>
</organism>
<keyword evidence="5 6" id="KW-0472">Membrane</keyword>
<protein>
    <submittedName>
        <fullName evidence="8">Nitrate/nitrite transporter</fullName>
    </submittedName>
</protein>
<reference evidence="9" key="1">
    <citation type="journal article" date="2019" name="Int. J. Syst. Evol. Microbiol.">
        <title>The Global Catalogue of Microorganisms (GCM) 10K type strain sequencing project: providing services to taxonomists for standard genome sequencing and annotation.</title>
        <authorList>
            <consortium name="The Broad Institute Genomics Platform"/>
            <consortium name="The Broad Institute Genome Sequencing Center for Infectious Disease"/>
            <person name="Wu L."/>
            <person name="Ma J."/>
        </authorList>
    </citation>
    <scope>NUCLEOTIDE SEQUENCE [LARGE SCALE GENOMIC DNA]</scope>
    <source>
        <strain evidence="9">KCTC 33576</strain>
    </source>
</reference>